<dbReference type="InterPro" id="IPR038849">
    <property type="entry name" value="ARL2BP"/>
</dbReference>
<accession>A0ABI7XRQ8</accession>
<evidence type="ECO:0000256" key="10">
    <source>
        <dbReference type="ARBA" id="ARBA00023242"/>
    </source>
</evidence>
<comment type="subcellular location">
    <subcellularLocation>
        <location evidence="1 13">Cytoplasm</location>
        <location evidence="1 13">Cytoskeleton</location>
        <location evidence="1 13">Cilium basal body</location>
    </subcellularLocation>
    <subcellularLocation>
        <location evidence="3 13">Cytoplasm</location>
        <location evidence="3 13">Cytoskeleton</location>
        <location evidence="3 13">Microtubule organizing center</location>
        <location evidence="3 13">Centrosome</location>
    </subcellularLocation>
    <subcellularLocation>
        <location evidence="13">Cytoplasm</location>
    </subcellularLocation>
    <subcellularLocation>
        <location evidence="2 13">Nucleus</location>
    </subcellularLocation>
    <subcellularLocation>
        <location evidence="13">Mitochondrion intermembrane space</location>
    </subcellularLocation>
</comment>
<reference evidence="15 16" key="1">
    <citation type="submission" date="2021-02" db="EMBL/GenBank/DDBJ databases">
        <title>Safari Cat Assemblies.</title>
        <authorList>
            <person name="Bredemeyer K.R."/>
            <person name="Murphy W.J."/>
        </authorList>
    </citation>
    <scope>NUCLEOTIDE SEQUENCE [LARGE SCALE GENOMIC DNA]</scope>
</reference>
<dbReference type="PANTHER" id="PTHR15487">
    <property type="entry name" value="ADP-RIBOSYLATION FACTOR-LIKE PROTEIN 2-BINDING PROTEIN"/>
    <property type="match status" value="1"/>
</dbReference>
<keyword evidence="8 13" id="KW-0496">Mitochondrion</keyword>
<dbReference type="GeneTree" id="ENSGT01140000286859"/>
<evidence type="ECO:0000256" key="9">
    <source>
        <dbReference type="ARBA" id="ARBA00023212"/>
    </source>
</evidence>
<sequence>MIPLNYSAFILPTTMSLRPHQIQSTRLLQKTFLGKFLGTDEVQVKEEDFIMDDEFQLLQRKSMDKYYQEFEDMEENKFTYVPIFNKCMSLLEKYIEE</sequence>
<evidence type="ECO:0000256" key="11">
    <source>
        <dbReference type="ARBA" id="ARBA00023273"/>
    </source>
</evidence>
<organism evidence="15 16">
    <name type="scientific">Felis catus</name>
    <name type="common">Cat</name>
    <name type="synonym">Felis silvestris catus</name>
    <dbReference type="NCBI Taxonomy" id="9685"/>
    <lineage>
        <taxon>Eukaryota</taxon>
        <taxon>Metazoa</taxon>
        <taxon>Chordata</taxon>
        <taxon>Craniata</taxon>
        <taxon>Vertebrata</taxon>
        <taxon>Euteleostomi</taxon>
        <taxon>Mammalia</taxon>
        <taxon>Eutheria</taxon>
        <taxon>Laurasiatheria</taxon>
        <taxon>Carnivora</taxon>
        <taxon>Feliformia</taxon>
        <taxon>Felidae</taxon>
        <taxon>Felinae</taxon>
        <taxon>Felis</taxon>
    </lineage>
</organism>
<evidence type="ECO:0000256" key="8">
    <source>
        <dbReference type="ARBA" id="ARBA00023128"/>
    </source>
</evidence>
<feature type="domain" description="BART" evidence="14">
    <location>
        <begin position="45"/>
        <end position="97"/>
    </location>
</feature>
<dbReference type="PANTHER" id="PTHR15487:SF4">
    <property type="entry name" value="ADP-RIBOSYLATION FACTOR-LIKE PROTEIN 2-BINDING PROTEIN"/>
    <property type="match status" value="1"/>
</dbReference>
<keyword evidence="10 13" id="KW-0539">Nucleus</keyword>
<dbReference type="Proteomes" id="UP000823872">
    <property type="component" value="Chromosome A2"/>
</dbReference>
<dbReference type="Gene3D" id="1.20.1520.10">
    <property type="entry name" value="ADP-ribosylation factor-like 2-binding protein, domain"/>
    <property type="match status" value="1"/>
</dbReference>
<dbReference type="InterPro" id="IPR042541">
    <property type="entry name" value="BART_sf"/>
</dbReference>
<evidence type="ECO:0000256" key="7">
    <source>
        <dbReference type="ARBA" id="ARBA00023069"/>
    </source>
</evidence>
<evidence type="ECO:0000256" key="5">
    <source>
        <dbReference type="ARBA" id="ARBA00014849"/>
    </source>
</evidence>
<evidence type="ECO:0000256" key="1">
    <source>
        <dbReference type="ARBA" id="ARBA00004120"/>
    </source>
</evidence>
<reference evidence="15" key="3">
    <citation type="submission" date="2025-09" db="UniProtKB">
        <authorList>
            <consortium name="Ensembl"/>
        </authorList>
    </citation>
    <scope>IDENTIFICATION</scope>
    <source>
        <strain evidence="15">breed Abyssinian</strain>
    </source>
</reference>
<keyword evidence="9 13" id="KW-0206">Cytoskeleton</keyword>
<comment type="similarity">
    <text evidence="4 13">Belongs to the ARL2BP family.</text>
</comment>
<reference evidence="15" key="2">
    <citation type="submission" date="2025-08" db="UniProtKB">
        <authorList>
            <consortium name="Ensembl"/>
        </authorList>
    </citation>
    <scope>IDENTIFICATION</scope>
    <source>
        <strain evidence="15">breed Abyssinian</strain>
    </source>
</reference>
<keyword evidence="16" id="KW-1185">Reference proteome</keyword>
<evidence type="ECO:0000256" key="13">
    <source>
        <dbReference type="RuleBase" id="RU367099"/>
    </source>
</evidence>
<evidence type="ECO:0000256" key="3">
    <source>
        <dbReference type="ARBA" id="ARBA00004300"/>
    </source>
</evidence>
<keyword evidence="11 13" id="KW-0966">Cell projection</keyword>
<evidence type="ECO:0000313" key="16">
    <source>
        <dbReference type="Proteomes" id="UP000823872"/>
    </source>
</evidence>
<keyword evidence="6 13" id="KW-0963">Cytoplasm</keyword>
<proteinExistence type="inferred from homology"/>
<evidence type="ECO:0000256" key="12">
    <source>
        <dbReference type="ARBA" id="ARBA00025341"/>
    </source>
</evidence>
<dbReference type="Pfam" id="PF11527">
    <property type="entry name" value="ARL2_Bind_BART"/>
    <property type="match status" value="1"/>
</dbReference>
<evidence type="ECO:0000313" key="15">
    <source>
        <dbReference type="Ensembl" id="ENSFCTP00005025234.1"/>
    </source>
</evidence>
<evidence type="ECO:0000259" key="14">
    <source>
        <dbReference type="Pfam" id="PF11527"/>
    </source>
</evidence>
<evidence type="ECO:0000256" key="4">
    <source>
        <dbReference type="ARBA" id="ARBA00009880"/>
    </source>
</evidence>
<evidence type="ECO:0000256" key="2">
    <source>
        <dbReference type="ARBA" id="ARBA00004123"/>
    </source>
</evidence>
<keyword evidence="7 13" id="KW-0969">Cilium</keyword>
<dbReference type="Ensembl" id="ENSFCTT00005036451.1">
    <property type="protein sequence ID" value="ENSFCTP00005025234.1"/>
    <property type="gene ID" value="ENSFCTG00005012862.1"/>
</dbReference>
<dbReference type="InterPro" id="IPR023379">
    <property type="entry name" value="BART_dom"/>
</dbReference>
<comment type="function">
    <text evidence="12 13">Together with ARL2, plays a role in the nuclear translocation, retention and transcriptional activity of STAT3. May play a role as an effector of ARL2.</text>
</comment>
<protein>
    <recommendedName>
        <fullName evidence="5 13">ADP-ribosylation factor-like protein 2-binding protein</fullName>
        <shortName evidence="13">ARF-like 2-binding protein</shortName>
    </recommendedName>
</protein>
<evidence type="ECO:0000256" key="6">
    <source>
        <dbReference type="ARBA" id="ARBA00022490"/>
    </source>
</evidence>
<name>A0ABI7XRQ8_FELCA</name>